<name>A0A8X6PD16_NEPPI</name>
<dbReference type="EMBL" id="BMAW01019080">
    <property type="protein sequence ID" value="GFT61524.1"/>
    <property type="molecule type" value="Genomic_DNA"/>
</dbReference>
<proteinExistence type="predicted"/>
<evidence type="ECO:0000313" key="1">
    <source>
        <dbReference type="EMBL" id="GFT36995.1"/>
    </source>
</evidence>
<gene>
    <name evidence="2" type="ORF">NPIL_317351</name>
    <name evidence="1" type="ORF">NPIL_664081</name>
</gene>
<organism evidence="2 3">
    <name type="scientific">Nephila pilipes</name>
    <name type="common">Giant wood spider</name>
    <name type="synonym">Nephila maculata</name>
    <dbReference type="NCBI Taxonomy" id="299642"/>
    <lineage>
        <taxon>Eukaryota</taxon>
        <taxon>Metazoa</taxon>
        <taxon>Ecdysozoa</taxon>
        <taxon>Arthropoda</taxon>
        <taxon>Chelicerata</taxon>
        <taxon>Arachnida</taxon>
        <taxon>Araneae</taxon>
        <taxon>Araneomorphae</taxon>
        <taxon>Entelegynae</taxon>
        <taxon>Araneoidea</taxon>
        <taxon>Nephilidae</taxon>
        <taxon>Nephila</taxon>
    </lineage>
</organism>
<accession>A0A8X6PD16</accession>
<sequence length="126" mass="14421">MSRKNVFKTAEEAVEYLFSEELESEMIVLLPEVDEFTDEEGFDDSETLDPSEQVITCQKENTGFILSNDIVCFLPRMFSVKPLLIRGKSYNTRPIAVLRDIRVAFPGDKTWLAAVKYLSINSLFTE</sequence>
<dbReference type="OrthoDB" id="6779180at2759"/>
<comment type="caution">
    <text evidence="2">The sequence shown here is derived from an EMBL/GenBank/DDBJ whole genome shotgun (WGS) entry which is preliminary data.</text>
</comment>
<evidence type="ECO:0000313" key="3">
    <source>
        <dbReference type="Proteomes" id="UP000887013"/>
    </source>
</evidence>
<protein>
    <submittedName>
        <fullName evidence="2">Uncharacterized protein</fullName>
    </submittedName>
</protein>
<dbReference type="EMBL" id="BMAW01062689">
    <property type="protein sequence ID" value="GFT36995.1"/>
    <property type="molecule type" value="Genomic_DNA"/>
</dbReference>
<dbReference type="Proteomes" id="UP000887013">
    <property type="component" value="Unassembled WGS sequence"/>
</dbReference>
<evidence type="ECO:0000313" key="2">
    <source>
        <dbReference type="EMBL" id="GFT61524.1"/>
    </source>
</evidence>
<keyword evidence="3" id="KW-1185">Reference proteome</keyword>
<dbReference type="AlphaFoldDB" id="A0A8X6PD16"/>
<reference evidence="2" key="1">
    <citation type="submission" date="2020-08" db="EMBL/GenBank/DDBJ databases">
        <title>Multicomponent nature underlies the extraordinary mechanical properties of spider dragline silk.</title>
        <authorList>
            <person name="Kono N."/>
            <person name="Nakamura H."/>
            <person name="Mori M."/>
            <person name="Yoshida Y."/>
            <person name="Ohtoshi R."/>
            <person name="Malay A.D."/>
            <person name="Moran D.A.P."/>
            <person name="Tomita M."/>
            <person name="Numata K."/>
            <person name="Arakawa K."/>
        </authorList>
    </citation>
    <scope>NUCLEOTIDE SEQUENCE</scope>
</reference>